<protein>
    <submittedName>
        <fullName evidence="1">Uncharacterized protein</fullName>
    </submittedName>
</protein>
<keyword evidence="2" id="KW-1185">Reference proteome</keyword>
<organism evidence="1 2">
    <name type="scientific">Helianthus annuus</name>
    <name type="common">Common sunflower</name>
    <dbReference type="NCBI Taxonomy" id="4232"/>
    <lineage>
        <taxon>Eukaryota</taxon>
        <taxon>Viridiplantae</taxon>
        <taxon>Streptophyta</taxon>
        <taxon>Embryophyta</taxon>
        <taxon>Tracheophyta</taxon>
        <taxon>Spermatophyta</taxon>
        <taxon>Magnoliopsida</taxon>
        <taxon>eudicotyledons</taxon>
        <taxon>Gunneridae</taxon>
        <taxon>Pentapetalae</taxon>
        <taxon>asterids</taxon>
        <taxon>campanulids</taxon>
        <taxon>Asterales</taxon>
        <taxon>Asteraceae</taxon>
        <taxon>Asteroideae</taxon>
        <taxon>Heliantheae alliance</taxon>
        <taxon>Heliantheae</taxon>
        <taxon>Helianthus</taxon>
    </lineage>
</organism>
<dbReference type="EMBL" id="MNCJ02000319">
    <property type="protein sequence ID" value="KAF5810212.1"/>
    <property type="molecule type" value="Genomic_DNA"/>
</dbReference>
<evidence type="ECO:0000313" key="2">
    <source>
        <dbReference type="Proteomes" id="UP000215914"/>
    </source>
</evidence>
<accession>A0A9K3J8J9</accession>
<reference evidence="1" key="2">
    <citation type="submission" date="2020-06" db="EMBL/GenBank/DDBJ databases">
        <title>Helianthus annuus Genome sequencing and assembly Release 2.</title>
        <authorList>
            <person name="Gouzy J."/>
            <person name="Langlade N."/>
            <person name="Munos S."/>
        </authorList>
    </citation>
    <scope>NUCLEOTIDE SEQUENCE</scope>
    <source>
        <tissue evidence="1">Leaves</tissue>
    </source>
</reference>
<comment type="caution">
    <text evidence="1">The sequence shown here is derived from an EMBL/GenBank/DDBJ whole genome shotgun (WGS) entry which is preliminary data.</text>
</comment>
<gene>
    <name evidence="1" type="ORF">HanXRQr2_Chr04g0166791</name>
</gene>
<reference evidence="1" key="1">
    <citation type="journal article" date="2017" name="Nature">
        <title>The sunflower genome provides insights into oil metabolism, flowering and Asterid evolution.</title>
        <authorList>
            <person name="Badouin H."/>
            <person name="Gouzy J."/>
            <person name="Grassa C.J."/>
            <person name="Murat F."/>
            <person name="Staton S.E."/>
            <person name="Cottret L."/>
            <person name="Lelandais-Briere C."/>
            <person name="Owens G.L."/>
            <person name="Carrere S."/>
            <person name="Mayjonade B."/>
            <person name="Legrand L."/>
            <person name="Gill N."/>
            <person name="Kane N.C."/>
            <person name="Bowers J.E."/>
            <person name="Hubner S."/>
            <person name="Bellec A."/>
            <person name="Berard A."/>
            <person name="Berges H."/>
            <person name="Blanchet N."/>
            <person name="Boniface M.C."/>
            <person name="Brunel D."/>
            <person name="Catrice O."/>
            <person name="Chaidir N."/>
            <person name="Claudel C."/>
            <person name="Donnadieu C."/>
            <person name="Faraut T."/>
            <person name="Fievet G."/>
            <person name="Helmstetter N."/>
            <person name="King M."/>
            <person name="Knapp S.J."/>
            <person name="Lai Z."/>
            <person name="Le Paslier M.C."/>
            <person name="Lippi Y."/>
            <person name="Lorenzon L."/>
            <person name="Mandel J.R."/>
            <person name="Marage G."/>
            <person name="Marchand G."/>
            <person name="Marquand E."/>
            <person name="Bret-Mestries E."/>
            <person name="Morien E."/>
            <person name="Nambeesan S."/>
            <person name="Nguyen T."/>
            <person name="Pegot-Espagnet P."/>
            <person name="Pouilly N."/>
            <person name="Raftis F."/>
            <person name="Sallet E."/>
            <person name="Schiex T."/>
            <person name="Thomas J."/>
            <person name="Vandecasteele C."/>
            <person name="Vares D."/>
            <person name="Vear F."/>
            <person name="Vautrin S."/>
            <person name="Crespi M."/>
            <person name="Mangin B."/>
            <person name="Burke J.M."/>
            <person name="Salse J."/>
            <person name="Munos S."/>
            <person name="Vincourt P."/>
            <person name="Rieseberg L.H."/>
            <person name="Langlade N.B."/>
        </authorList>
    </citation>
    <scope>NUCLEOTIDE SEQUENCE</scope>
    <source>
        <tissue evidence="1">Leaves</tissue>
    </source>
</reference>
<name>A0A9K3J8J9_HELAN</name>
<dbReference type="Proteomes" id="UP000215914">
    <property type="component" value="Unassembled WGS sequence"/>
</dbReference>
<dbReference type="Gramene" id="mRNA:HanXRQr2_Chr04g0166791">
    <property type="protein sequence ID" value="CDS:HanXRQr2_Chr04g0166791.1"/>
    <property type="gene ID" value="HanXRQr2_Chr04g0166791"/>
</dbReference>
<evidence type="ECO:0000313" key="1">
    <source>
        <dbReference type="EMBL" id="KAF5810212.1"/>
    </source>
</evidence>
<proteinExistence type="predicted"/>
<dbReference type="AlphaFoldDB" id="A0A9K3J8J9"/>
<sequence length="49" mass="5724">MLRYKASGNRRDNSKCFFRFHLEDKVNLSGVECYVPIKCTFEGHDLNLA</sequence>